<feature type="transmembrane region" description="Helical" evidence="7">
    <location>
        <begin position="147"/>
        <end position="170"/>
    </location>
</feature>
<comment type="similarity">
    <text evidence="2">Belongs to the monovalent cation:proton antiporter 2 (CPA2) transporter (TC 2.A.37) family.</text>
</comment>
<dbReference type="GO" id="GO:0006813">
    <property type="term" value="P:potassium ion transport"/>
    <property type="evidence" value="ECO:0007669"/>
    <property type="project" value="InterPro"/>
</dbReference>
<feature type="domain" description="RCK C-terminal" evidence="8">
    <location>
        <begin position="688"/>
        <end position="772"/>
    </location>
</feature>
<dbReference type="GO" id="GO:0015297">
    <property type="term" value="F:antiporter activity"/>
    <property type="evidence" value="ECO:0007669"/>
    <property type="project" value="InterPro"/>
</dbReference>
<dbReference type="PROSITE" id="PS51202">
    <property type="entry name" value="RCK_C"/>
    <property type="match status" value="2"/>
</dbReference>
<feature type="transmembrane region" description="Helical" evidence="7">
    <location>
        <begin position="459"/>
        <end position="481"/>
    </location>
</feature>
<evidence type="ECO:0000256" key="5">
    <source>
        <dbReference type="ARBA" id="ARBA00022989"/>
    </source>
</evidence>
<dbReference type="AlphaFoldDB" id="A0A644VQR9"/>
<dbReference type="Pfam" id="PF00999">
    <property type="entry name" value="Na_H_Exchanger"/>
    <property type="match status" value="1"/>
</dbReference>
<reference evidence="9" key="1">
    <citation type="submission" date="2019-08" db="EMBL/GenBank/DDBJ databases">
        <authorList>
            <person name="Kucharzyk K."/>
            <person name="Murdoch R.W."/>
            <person name="Higgins S."/>
            <person name="Loffler F."/>
        </authorList>
    </citation>
    <scope>NUCLEOTIDE SEQUENCE</scope>
</reference>
<keyword evidence="3" id="KW-0813">Transport</keyword>
<proteinExistence type="inferred from homology"/>
<dbReference type="Gene3D" id="1.20.1530.20">
    <property type="match status" value="1"/>
</dbReference>
<feature type="transmembrane region" description="Helical" evidence="7">
    <location>
        <begin position="502"/>
        <end position="524"/>
    </location>
</feature>
<dbReference type="PANTHER" id="PTHR42751:SF3">
    <property type="entry name" value="SODIUM_GLUTAMATE SYMPORTER"/>
    <property type="match status" value="1"/>
</dbReference>
<evidence type="ECO:0000259" key="8">
    <source>
        <dbReference type="PROSITE" id="PS51202"/>
    </source>
</evidence>
<accession>A0A644VQR9</accession>
<dbReference type="GO" id="GO:0016020">
    <property type="term" value="C:membrane"/>
    <property type="evidence" value="ECO:0007669"/>
    <property type="project" value="UniProtKB-SubCell"/>
</dbReference>
<organism evidence="9">
    <name type="scientific">bioreactor metagenome</name>
    <dbReference type="NCBI Taxonomy" id="1076179"/>
    <lineage>
        <taxon>unclassified sequences</taxon>
        <taxon>metagenomes</taxon>
        <taxon>ecological metagenomes</taxon>
    </lineage>
</organism>
<comment type="caution">
    <text evidence="9">The sequence shown here is derived from an EMBL/GenBank/DDBJ whole genome shotgun (WGS) entry which is preliminary data.</text>
</comment>
<dbReference type="PANTHER" id="PTHR42751">
    <property type="entry name" value="SODIUM/HYDROGEN EXCHANGER FAMILY/TRKA DOMAIN PROTEIN"/>
    <property type="match status" value="1"/>
</dbReference>
<dbReference type="InterPro" id="IPR006037">
    <property type="entry name" value="RCK_C"/>
</dbReference>
<name>A0A644VQR9_9ZZZZ</name>
<sequence>MSGLEPLIADLAIILLVAGITTIICKKFKQPVILGYIIAGFITGHNFNFFPTVNSSSEINIWSEIGVIFLLFTLGLEFSFYKLKRVGGQAFIATFIIMSGTMALGYTCGLFLGWNVMNSLFLGSMLSMSSTAIIIKNFEDLKLKNKIFAELVVGILIIEDIAGILIIALLSTLAATQSAPNFWQIMTIVLRLVFFIVLWFVSGIYLVPTFFKKTQDIMNDETLLIVSIGLCLGMVVVVTNMGFSAALGAFMMGSFIAESPNIATITRLVQPVKDLFGAIFFVSVGMLVNPALLLEYAYPVICILLVTLFGKTFIALLGSILAGQNLNTSIKCSLSLLPIGEFSFIIAGIGMSYGVIENFQYPIIVAISAITIFIAPYFILSATLIYKKLQKILPIPILAWLNRYTDKRMDLESSSGDWQNLLKDYTLRSLILITFLTAIAFSSNTYLEMYMNTHLPHPYSNLVTALIGFVLMLPFLRALLLNRTAHPELFTVLWFKKRANHLPLIILLLVKLSIASYFIFYVFMELIETTAFNSILATAVAIYFISTSNWLMGKYLHIESRFLVNINDRHMEKYRKSLNIVNPEQSLMLFDEILHLTKFHVPAYSPLVGKTLIDLDVNNWFGCNIIQASDKKHFWDLPAGDYIIKGDTELLLIGTIEQFQLFSIAMEKGDNHLEQILLPMPMRQFMASDKTNPAATAFFPCAITVDDHSGLIGKSIRSANIRKKWHCLIIGIERSYSIDYNPNVNVVFEKDDLLWVLGKQKMINELVKAEIL</sequence>
<dbReference type="GO" id="GO:0008324">
    <property type="term" value="F:monoatomic cation transmembrane transporter activity"/>
    <property type="evidence" value="ECO:0007669"/>
    <property type="project" value="InterPro"/>
</dbReference>
<dbReference type="InterPro" id="IPR006153">
    <property type="entry name" value="Cation/H_exchanger_TM"/>
</dbReference>
<keyword evidence="5 7" id="KW-1133">Transmembrane helix</keyword>
<protein>
    <submittedName>
        <fullName evidence="9">Glutathione-regulated potassium-efflux system protein KefB</fullName>
    </submittedName>
</protein>
<evidence type="ECO:0000256" key="7">
    <source>
        <dbReference type="SAM" id="Phobius"/>
    </source>
</evidence>
<feature type="transmembrane region" description="Helical" evidence="7">
    <location>
        <begin position="334"/>
        <end position="356"/>
    </location>
</feature>
<feature type="transmembrane region" description="Helical" evidence="7">
    <location>
        <begin position="59"/>
        <end position="78"/>
    </location>
</feature>
<keyword evidence="6 7" id="KW-0472">Membrane</keyword>
<dbReference type="EMBL" id="VSSQ01000400">
    <property type="protein sequence ID" value="MPL93696.1"/>
    <property type="molecule type" value="Genomic_DNA"/>
</dbReference>
<gene>
    <name evidence="9" type="primary">kefB_9</name>
    <name evidence="9" type="ORF">SDC9_39838</name>
</gene>
<feature type="transmembrane region" description="Helical" evidence="7">
    <location>
        <begin position="182"/>
        <end position="211"/>
    </location>
</feature>
<evidence type="ECO:0000256" key="4">
    <source>
        <dbReference type="ARBA" id="ARBA00022692"/>
    </source>
</evidence>
<feature type="transmembrane region" description="Helical" evidence="7">
    <location>
        <begin position="223"/>
        <end position="239"/>
    </location>
</feature>
<dbReference type="Gene3D" id="3.30.70.1450">
    <property type="entry name" value="Regulator of K+ conductance, C-terminal domain"/>
    <property type="match status" value="2"/>
</dbReference>
<dbReference type="InterPro" id="IPR036721">
    <property type="entry name" value="RCK_C_sf"/>
</dbReference>
<dbReference type="GO" id="GO:1902600">
    <property type="term" value="P:proton transmembrane transport"/>
    <property type="evidence" value="ECO:0007669"/>
    <property type="project" value="InterPro"/>
</dbReference>
<evidence type="ECO:0000256" key="6">
    <source>
        <dbReference type="ARBA" id="ARBA00023136"/>
    </source>
</evidence>
<feature type="transmembrane region" description="Helical" evidence="7">
    <location>
        <begin position="362"/>
        <end position="386"/>
    </location>
</feature>
<feature type="transmembrane region" description="Helical" evidence="7">
    <location>
        <begin position="298"/>
        <end position="322"/>
    </location>
</feature>
<feature type="domain" description="RCK C-terminal" evidence="8">
    <location>
        <begin position="584"/>
        <end position="668"/>
    </location>
</feature>
<evidence type="ECO:0000313" key="9">
    <source>
        <dbReference type="EMBL" id="MPL93696.1"/>
    </source>
</evidence>
<feature type="transmembrane region" description="Helical" evidence="7">
    <location>
        <begin position="530"/>
        <end position="552"/>
    </location>
</feature>
<feature type="transmembrane region" description="Helical" evidence="7">
    <location>
        <begin position="6"/>
        <end position="25"/>
    </location>
</feature>
<comment type="subcellular location">
    <subcellularLocation>
        <location evidence="1">Membrane</location>
        <topology evidence="1">Multi-pass membrane protein</topology>
    </subcellularLocation>
</comment>
<evidence type="ECO:0000256" key="1">
    <source>
        <dbReference type="ARBA" id="ARBA00004141"/>
    </source>
</evidence>
<feature type="transmembrane region" description="Helical" evidence="7">
    <location>
        <begin position="118"/>
        <end position="135"/>
    </location>
</feature>
<feature type="transmembrane region" description="Helical" evidence="7">
    <location>
        <begin position="90"/>
        <end position="112"/>
    </location>
</feature>
<feature type="transmembrane region" description="Helical" evidence="7">
    <location>
        <begin position="32"/>
        <end position="53"/>
    </location>
</feature>
<evidence type="ECO:0000256" key="2">
    <source>
        <dbReference type="ARBA" id="ARBA00005551"/>
    </source>
</evidence>
<dbReference type="InterPro" id="IPR038770">
    <property type="entry name" value="Na+/solute_symporter_sf"/>
</dbReference>
<feature type="transmembrane region" description="Helical" evidence="7">
    <location>
        <begin position="275"/>
        <end position="292"/>
    </location>
</feature>
<evidence type="ECO:0000256" key="3">
    <source>
        <dbReference type="ARBA" id="ARBA00022448"/>
    </source>
</evidence>
<feature type="transmembrane region" description="Helical" evidence="7">
    <location>
        <begin position="429"/>
        <end position="447"/>
    </location>
</feature>
<keyword evidence="4 7" id="KW-0812">Transmembrane</keyword>
<dbReference type="SUPFAM" id="SSF116726">
    <property type="entry name" value="TrkA C-terminal domain-like"/>
    <property type="match status" value="2"/>
</dbReference>
<dbReference type="Pfam" id="PF02080">
    <property type="entry name" value="TrkA_C"/>
    <property type="match status" value="2"/>
</dbReference>